<evidence type="ECO:0000313" key="2">
    <source>
        <dbReference type="EMBL" id="CAE0606594.1"/>
    </source>
</evidence>
<organism evidence="2">
    <name type="scientific">Picocystis salinarum</name>
    <dbReference type="NCBI Taxonomy" id="88271"/>
    <lineage>
        <taxon>Eukaryota</taxon>
        <taxon>Viridiplantae</taxon>
        <taxon>Chlorophyta</taxon>
        <taxon>Picocystophyceae</taxon>
        <taxon>Picocystales</taxon>
        <taxon>Picocystaceae</taxon>
        <taxon>Picocystis</taxon>
    </lineage>
</organism>
<feature type="compositionally biased region" description="Low complexity" evidence="1">
    <location>
        <begin position="531"/>
        <end position="552"/>
    </location>
</feature>
<name>A0A7S3XDH2_9CHLO</name>
<proteinExistence type="predicted"/>
<sequence length="552" mass="62137">MAHASTKAVRSRRCLARFPTPRTSLRRRERPKVERKVRATAVQHSETSSEFGTTAKKALSINLEPTKYGTLAEIGAGQEVARWFFRVGGAAGTVAKSISAYDMTISDTVYGACDRYVTQERLEAMLEYEYLQCTLPLKNARGENTAFFSFADTVVAKAYGRQNECHGWMGLKYQISPGKPPSRIMLHVRMMDPTAEQQQEALGVLGVNLLYGAFNLWDSPQDLLLGLMDNLSRDSIEIDLIRFDGPAFKDVDDRVMALRLVEYNFTEACLFNSDGEVVIPSEVMRKKNVLVQRGRFRPFTNIHNDMIVGAASQFFCGDVDESDSCVLREDTVVLLEMTTKDMYESGDMLDWTSKNGVNDQEFLKRADALQSLGHTILISNFTRYWEIASFLTRSTKESIVITLGVPAVKELFKEYYYQDMDGGILENFGRLLKFDLKLYVYPTLDERGNLITAEDVKVDPEVQLLYDFLYQRGCIVPITMYDPAVLSSRSASQIVLDSIRNGTEDWERYVPEAVAKQIKKDHLLGYRPPKSKSNGNVSGASSANRASVVPRA</sequence>
<protein>
    <recommendedName>
        <fullName evidence="3">Nicotinate-nucleotide adenylyltransferase</fullName>
    </recommendedName>
</protein>
<evidence type="ECO:0008006" key="3">
    <source>
        <dbReference type="Google" id="ProtNLM"/>
    </source>
</evidence>
<gene>
    <name evidence="2" type="ORF">PSAL00342_LOCUS410</name>
</gene>
<dbReference type="AlphaFoldDB" id="A0A7S3XDH2"/>
<feature type="region of interest" description="Disordered" evidence="1">
    <location>
        <begin position="524"/>
        <end position="552"/>
    </location>
</feature>
<evidence type="ECO:0000256" key="1">
    <source>
        <dbReference type="SAM" id="MobiDB-lite"/>
    </source>
</evidence>
<accession>A0A7S3XDH2</accession>
<reference evidence="2" key="1">
    <citation type="submission" date="2021-01" db="EMBL/GenBank/DDBJ databases">
        <authorList>
            <person name="Corre E."/>
            <person name="Pelletier E."/>
            <person name="Niang G."/>
            <person name="Scheremetjew M."/>
            <person name="Finn R."/>
            <person name="Kale V."/>
            <person name="Holt S."/>
            <person name="Cochrane G."/>
            <person name="Meng A."/>
            <person name="Brown T."/>
            <person name="Cohen L."/>
        </authorList>
    </citation>
    <scope>NUCLEOTIDE SEQUENCE</scope>
    <source>
        <strain evidence="2">CCMP1897</strain>
    </source>
</reference>
<dbReference type="EMBL" id="HBIS01000489">
    <property type="protein sequence ID" value="CAE0606594.1"/>
    <property type="molecule type" value="Transcribed_RNA"/>
</dbReference>